<proteinExistence type="inferred from homology"/>
<dbReference type="Proteomes" id="UP000516349">
    <property type="component" value="Chromosome"/>
</dbReference>
<evidence type="ECO:0000256" key="6">
    <source>
        <dbReference type="ARBA" id="ARBA00022741"/>
    </source>
</evidence>
<dbReference type="GO" id="GO:0005829">
    <property type="term" value="C:cytosol"/>
    <property type="evidence" value="ECO:0007669"/>
    <property type="project" value="TreeGrafter"/>
</dbReference>
<dbReference type="AlphaFoldDB" id="A0A7H1NT16"/>
<dbReference type="FunFam" id="3.40.50.300:FF:000225">
    <property type="entry name" value="Thymidylate kinase"/>
    <property type="match status" value="1"/>
</dbReference>
<dbReference type="Gene3D" id="3.40.50.300">
    <property type="entry name" value="P-loop containing nucleotide triphosphate hydrolases"/>
    <property type="match status" value="1"/>
</dbReference>
<dbReference type="InterPro" id="IPR027417">
    <property type="entry name" value="P-loop_NTPase"/>
</dbReference>
<evidence type="ECO:0000256" key="10">
    <source>
        <dbReference type="ARBA" id="ARBA00048743"/>
    </source>
</evidence>
<evidence type="ECO:0000256" key="3">
    <source>
        <dbReference type="ARBA" id="ARBA00017144"/>
    </source>
</evidence>
<keyword evidence="5 12" id="KW-0545">Nucleotide biosynthesis</keyword>
<comment type="catalytic activity">
    <reaction evidence="10 12">
        <text>dTMP + ATP = dTDP + ADP</text>
        <dbReference type="Rhea" id="RHEA:13517"/>
        <dbReference type="ChEBI" id="CHEBI:30616"/>
        <dbReference type="ChEBI" id="CHEBI:58369"/>
        <dbReference type="ChEBI" id="CHEBI:63528"/>
        <dbReference type="ChEBI" id="CHEBI:456216"/>
        <dbReference type="EC" id="2.7.4.9"/>
    </reaction>
</comment>
<keyword evidence="6 12" id="KW-0547">Nucleotide-binding</keyword>
<evidence type="ECO:0000256" key="4">
    <source>
        <dbReference type="ARBA" id="ARBA00022679"/>
    </source>
</evidence>
<dbReference type="KEGG" id="ebla:JGUZn3_17080"/>
<evidence type="ECO:0000256" key="2">
    <source>
        <dbReference type="ARBA" id="ARBA00012980"/>
    </source>
</evidence>
<dbReference type="EMBL" id="CP060244">
    <property type="protein sequence ID" value="QNT78926.1"/>
    <property type="molecule type" value="Genomic_DNA"/>
</dbReference>
<comment type="function">
    <text evidence="11 12">Phosphorylation of dTMP to form dTDP in both de novo and salvage pathways of dTTP synthesis.</text>
</comment>
<keyword evidence="8 12" id="KW-0067">ATP-binding</keyword>
<evidence type="ECO:0000256" key="5">
    <source>
        <dbReference type="ARBA" id="ARBA00022727"/>
    </source>
</evidence>
<dbReference type="GO" id="GO:0006227">
    <property type="term" value="P:dUDP biosynthetic process"/>
    <property type="evidence" value="ECO:0007669"/>
    <property type="project" value="TreeGrafter"/>
</dbReference>
<dbReference type="GO" id="GO:0005524">
    <property type="term" value="F:ATP binding"/>
    <property type="evidence" value="ECO:0007669"/>
    <property type="project" value="UniProtKB-UniRule"/>
</dbReference>
<evidence type="ECO:0000256" key="9">
    <source>
        <dbReference type="ARBA" id="ARBA00029962"/>
    </source>
</evidence>
<accession>A0A7H1NT16</accession>
<dbReference type="CDD" id="cd01672">
    <property type="entry name" value="TMPK"/>
    <property type="match status" value="1"/>
</dbReference>
<dbReference type="RefSeq" id="WP_203413145.1">
    <property type="nucleotide sequence ID" value="NZ_CP060244.1"/>
</dbReference>
<name>A0A7H1NT16_9PROT</name>
<reference evidence="14 15" key="1">
    <citation type="submission" date="2020-08" db="EMBL/GenBank/DDBJ databases">
        <title>Complete genome sequence of Entomobacter blattae G55GP.</title>
        <authorList>
            <person name="Poehlein A."/>
            <person name="Guzman J."/>
            <person name="Daniel R."/>
            <person name="Vilcinskas A."/>
        </authorList>
    </citation>
    <scope>NUCLEOTIDE SEQUENCE [LARGE SCALE GENOMIC DNA]</scope>
    <source>
        <strain evidence="14 15">G55GP</strain>
    </source>
</reference>
<dbReference type="InterPro" id="IPR018095">
    <property type="entry name" value="Thymidylate_kin_CS"/>
</dbReference>
<evidence type="ECO:0000313" key="15">
    <source>
        <dbReference type="Proteomes" id="UP000516349"/>
    </source>
</evidence>
<evidence type="ECO:0000256" key="11">
    <source>
        <dbReference type="ARBA" id="ARBA00057735"/>
    </source>
</evidence>
<dbReference type="SUPFAM" id="SSF52540">
    <property type="entry name" value="P-loop containing nucleoside triphosphate hydrolases"/>
    <property type="match status" value="1"/>
</dbReference>
<protein>
    <recommendedName>
        <fullName evidence="3 12">Thymidylate kinase</fullName>
        <ecNumber evidence="2 12">2.7.4.9</ecNumber>
    </recommendedName>
    <alternativeName>
        <fullName evidence="9 12">dTMP kinase</fullName>
    </alternativeName>
</protein>
<evidence type="ECO:0000256" key="1">
    <source>
        <dbReference type="ARBA" id="ARBA00009776"/>
    </source>
</evidence>
<evidence type="ECO:0000313" key="14">
    <source>
        <dbReference type="EMBL" id="QNT78926.1"/>
    </source>
</evidence>
<dbReference type="GO" id="GO:0006235">
    <property type="term" value="P:dTTP biosynthetic process"/>
    <property type="evidence" value="ECO:0007669"/>
    <property type="project" value="UniProtKB-UniRule"/>
</dbReference>
<sequence>MAHSLFITFEGGEAAGKSTQVNLLEKSLSNMGHKVIKTREPGGAPGAEALRNFLLFGPQDLSLRAEIMAHFSARCDHIDKTIQPALKEGKIVLCDRYYDSTSAYQGYGRAQGDPEILAFIEALKVQVRLMPNLTFYLHVPRTVAVARIKRRAHLTDRYESYDESYHQRVEEAFQSMALQEPKRFRTIDATGSIENIHSEILSEVSNLLHSGNSV</sequence>
<dbReference type="EC" id="2.7.4.9" evidence="2 12"/>
<gene>
    <name evidence="12 14" type="primary">tmk</name>
    <name evidence="14" type="ORF">JGUZn3_17080</name>
</gene>
<dbReference type="NCBIfam" id="TIGR00041">
    <property type="entry name" value="DTMP_kinase"/>
    <property type="match status" value="1"/>
</dbReference>
<organism evidence="14 15">
    <name type="scientific">Entomobacter blattae</name>
    <dbReference type="NCBI Taxonomy" id="2762277"/>
    <lineage>
        <taxon>Bacteria</taxon>
        <taxon>Pseudomonadati</taxon>
        <taxon>Pseudomonadota</taxon>
        <taxon>Alphaproteobacteria</taxon>
        <taxon>Acetobacterales</taxon>
        <taxon>Acetobacteraceae</taxon>
        <taxon>Entomobacter</taxon>
    </lineage>
</organism>
<dbReference type="InterPro" id="IPR018094">
    <property type="entry name" value="Thymidylate_kinase"/>
</dbReference>
<dbReference type="PANTHER" id="PTHR10344:SF4">
    <property type="entry name" value="UMP-CMP KINASE 2, MITOCHONDRIAL"/>
    <property type="match status" value="1"/>
</dbReference>
<evidence type="ECO:0000256" key="8">
    <source>
        <dbReference type="ARBA" id="ARBA00022840"/>
    </source>
</evidence>
<keyword evidence="4 12" id="KW-0808">Transferase</keyword>
<dbReference type="GO" id="GO:0006233">
    <property type="term" value="P:dTDP biosynthetic process"/>
    <property type="evidence" value="ECO:0007669"/>
    <property type="project" value="InterPro"/>
</dbReference>
<dbReference type="HAMAP" id="MF_00165">
    <property type="entry name" value="Thymidylate_kinase"/>
    <property type="match status" value="1"/>
</dbReference>
<feature type="binding site" evidence="12">
    <location>
        <begin position="11"/>
        <end position="18"/>
    </location>
    <ligand>
        <name>ATP</name>
        <dbReference type="ChEBI" id="CHEBI:30616"/>
    </ligand>
</feature>
<dbReference type="GO" id="GO:0004798">
    <property type="term" value="F:dTMP kinase activity"/>
    <property type="evidence" value="ECO:0007669"/>
    <property type="project" value="UniProtKB-UniRule"/>
</dbReference>
<keyword evidence="7 12" id="KW-0418">Kinase</keyword>
<comment type="similarity">
    <text evidence="1 12">Belongs to the thymidylate kinase family.</text>
</comment>
<dbReference type="Pfam" id="PF02223">
    <property type="entry name" value="Thymidylate_kin"/>
    <property type="match status" value="1"/>
</dbReference>
<dbReference type="InterPro" id="IPR039430">
    <property type="entry name" value="Thymidylate_kin-like_dom"/>
</dbReference>
<dbReference type="PROSITE" id="PS01331">
    <property type="entry name" value="THYMIDYLATE_KINASE"/>
    <property type="match status" value="1"/>
</dbReference>
<keyword evidence="15" id="KW-1185">Reference proteome</keyword>
<feature type="domain" description="Thymidylate kinase-like" evidence="13">
    <location>
        <begin position="9"/>
        <end position="200"/>
    </location>
</feature>
<dbReference type="PANTHER" id="PTHR10344">
    <property type="entry name" value="THYMIDYLATE KINASE"/>
    <property type="match status" value="1"/>
</dbReference>
<evidence type="ECO:0000256" key="7">
    <source>
        <dbReference type="ARBA" id="ARBA00022777"/>
    </source>
</evidence>
<evidence type="ECO:0000256" key="12">
    <source>
        <dbReference type="HAMAP-Rule" id="MF_00165"/>
    </source>
</evidence>
<evidence type="ECO:0000259" key="13">
    <source>
        <dbReference type="Pfam" id="PF02223"/>
    </source>
</evidence>